<name>A0A1Y1XCT1_9FUNG</name>
<keyword evidence="1" id="KW-1133">Transmembrane helix</keyword>
<organism evidence="2 3">
    <name type="scientific">Anaeromyces robustus</name>
    <dbReference type="NCBI Taxonomy" id="1754192"/>
    <lineage>
        <taxon>Eukaryota</taxon>
        <taxon>Fungi</taxon>
        <taxon>Fungi incertae sedis</taxon>
        <taxon>Chytridiomycota</taxon>
        <taxon>Chytridiomycota incertae sedis</taxon>
        <taxon>Neocallimastigomycetes</taxon>
        <taxon>Neocallimastigales</taxon>
        <taxon>Neocallimastigaceae</taxon>
        <taxon>Anaeromyces</taxon>
    </lineage>
</organism>
<dbReference type="Pfam" id="PF20599">
    <property type="entry name" value="DUF6796"/>
    <property type="match status" value="1"/>
</dbReference>
<sequence length="233" mass="26939">MSKVRTRKNNTLILGMLGSICYATGDWIMMYGDATLISQKIGWFTKGTAQIPGWKNNLAMLLSYPGTILYAICLFSFERYIPNEKHKKIFHCLNIINLTPWMALHLIYIVILYAFHFMMTEGYEDVAIPISEALYNHFSWIIIMSLLFMMPLFLYFFWLLITGRTTFKKSMALAHMIPIMLFLICITLMLPESGFKMGFKNGLSNESLFISFLIFYIHSCFTSIADTNDVKDS</sequence>
<evidence type="ECO:0000256" key="1">
    <source>
        <dbReference type="SAM" id="Phobius"/>
    </source>
</evidence>
<proteinExistence type="predicted"/>
<gene>
    <name evidence="2" type="ORF">BCR32DRAFT_266901</name>
</gene>
<dbReference type="AlphaFoldDB" id="A0A1Y1XCT1"/>
<evidence type="ECO:0000313" key="3">
    <source>
        <dbReference type="Proteomes" id="UP000193944"/>
    </source>
</evidence>
<dbReference type="OrthoDB" id="10416240at2759"/>
<feature type="transmembrane region" description="Helical" evidence="1">
    <location>
        <begin position="58"/>
        <end position="77"/>
    </location>
</feature>
<protein>
    <submittedName>
        <fullName evidence="2">Uncharacterized protein</fullName>
    </submittedName>
</protein>
<feature type="transmembrane region" description="Helical" evidence="1">
    <location>
        <begin position="207"/>
        <end position="225"/>
    </location>
</feature>
<feature type="transmembrane region" description="Helical" evidence="1">
    <location>
        <begin position="138"/>
        <end position="160"/>
    </location>
</feature>
<dbReference type="Proteomes" id="UP000193944">
    <property type="component" value="Unassembled WGS sequence"/>
</dbReference>
<dbReference type="EMBL" id="MCFG01000071">
    <property type="protein sequence ID" value="ORX83527.1"/>
    <property type="molecule type" value="Genomic_DNA"/>
</dbReference>
<keyword evidence="1" id="KW-0472">Membrane</keyword>
<reference evidence="2 3" key="1">
    <citation type="submission" date="2016-08" db="EMBL/GenBank/DDBJ databases">
        <title>A Parts List for Fungal Cellulosomes Revealed by Comparative Genomics.</title>
        <authorList>
            <consortium name="DOE Joint Genome Institute"/>
            <person name="Haitjema C.H."/>
            <person name="Gilmore S.P."/>
            <person name="Henske J.K."/>
            <person name="Solomon K.V."/>
            <person name="De Groot R."/>
            <person name="Kuo A."/>
            <person name="Mondo S.J."/>
            <person name="Salamov A.A."/>
            <person name="Labutti K."/>
            <person name="Zhao Z."/>
            <person name="Chiniquy J."/>
            <person name="Barry K."/>
            <person name="Brewer H.M."/>
            <person name="Purvine S.O."/>
            <person name="Wright A.T."/>
            <person name="Boxma B."/>
            <person name="Van Alen T."/>
            <person name="Hackstein J.H."/>
            <person name="Baker S.E."/>
            <person name="Grigoriev I.V."/>
            <person name="O'Malley M.A."/>
        </authorList>
    </citation>
    <scope>NUCLEOTIDE SEQUENCE [LARGE SCALE GENOMIC DNA]</scope>
    <source>
        <strain evidence="2 3">S4</strain>
    </source>
</reference>
<feature type="transmembrane region" description="Helical" evidence="1">
    <location>
        <begin position="172"/>
        <end position="191"/>
    </location>
</feature>
<reference evidence="2 3" key="2">
    <citation type="submission" date="2016-08" db="EMBL/GenBank/DDBJ databases">
        <title>Pervasive Adenine N6-methylation of Active Genes in Fungi.</title>
        <authorList>
            <consortium name="DOE Joint Genome Institute"/>
            <person name="Mondo S.J."/>
            <person name="Dannebaum R.O."/>
            <person name="Kuo R.C."/>
            <person name="Labutti K."/>
            <person name="Haridas S."/>
            <person name="Kuo A."/>
            <person name="Salamov A."/>
            <person name="Ahrendt S.R."/>
            <person name="Lipzen A."/>
            <person name="Sullivan W."/>
            <person name="Andreopoulos W.B."/>
            <person name="Clum A."/>
            <person name="Lindquist E."/>
            <person name="Daum C."/>
            <person name="Ramamoorthy G.K."/>
            <person name="Gryganskyi A."/>
            <person name="Culley D."/>
            <person name="Magnuson J.K."/>
            <person name="James T.Y."/>
            <person name="O'Malley M.A."/>
            <person name="Stajich J.E."/>
            <person name="Spatafora J.W."/>
            <person name="Visel A."/>
            <person name="Grigoriev I.V."/>
        </authorList>
    </citation>
    <scope>NUCLEOTIDE SEQUENCE [LARGE SCALE GENOMIC DNA]</scope>
    <source>
        <strain evidence="2 3">S4</strain>
    </source>
</reference>
<feature type="transmembrane region" description="Helical" evidence="1">
    <location>
        <begin position="98"/>
        <end position="118"/>
    </location>
</feature>
<evidence type="ECO:0000313" key="2">
    <source>
        <dbReference type="EMBL" id="ORX83527.1"/>
    </source>
</evidence>
<comment type="caution">
    <text evidence="2">The sequence shown here is derived from an EMBL/GenBank/DDBJ whole genome shotgun (WGS) entry which is preliminary data.</text>
</comment>
<keyword evidence="3" id="KW-1185">Reference proteome</keyword>
<feature type="transmembrane region" description="Helical" evidence="1">
    <location>
        <begin position="12"/>
        <end position="30"/>
    </location>
</feature>
<keyword evidence="1" id="KW-0812">Transmembrane</keyword>
<dbReference type="InterPro" id="IPR046475">
    <property type="entry name" value="DUF6796"/>
</dbReference>
<accession>A0A1Y1XCT1</accession>